<dbReference type="Pfam" id="PF05198">
    <property type="entry name" value="IF3_N"/>
    <property type="match status" value="1"/>
</dbReference>
<dbReference type="PANTHER" id="PTHR10938:SF0">
    <property type="entry name" value="TRANSLATION INITIATION FACTOR IF-3, MITOCHONDRIAL"/>
    <property type="match status" value="1"/>
</dbReference>
<keyword evidence="4" id="KW-0963">Cytoplasm</keyword>
<dbReference type="GO" id="GO:0016020">
    <property type="term" value="C:membrane"/>
    <property type="evidence" value="ECO:0007669"/>
    <property type="project" value="TreeGrafter"/>
</dbReference>
<dbReference type="OrthoDB" id="9806014at2"/>
<feature type="domain" description="Translation initiation factor 3 N-terminal" evidence="8">
    <location>
        <begin position="9"/>
        <end position="76"/>
    </location>
</feature>
<keyword evidence="3 4" id="KW-0648">Protein biosynthesis</keyword>
<evidence type="ECO:0000259" key="7">
    <source>
        <dbReference type="Pfam" id="PF00707"/>
    </source>
</evidence>
<evidence type="ECO:0000256" key="1">
    <source>
        <dbReference type="ARBA" id="ARBA00005439"/>
    </source>
</evidence>
<dbReference type="Pfam" id="PF00707">
    <property type="entry name" value="IF3_C"/>
    <property type="match status" value="1"/>
</dbReference>
<feature type="domain" description="Translation initiation factor 3 C-terminal" evidence="7">
    <location>
        <begin position="87"/>
        <end position="169"/>
    </location>
</feature>
<keyword evidence="10" id="KW-1185">Reference proteome</keyword>
<comment type="function">
    <text evidence="4">IF-3 binds to the 30S ribosomal subunit and shifts the equilibrium between 70S ribosomes and their 50S and 30S subunits in favor of the free subunits, thus enhancing the availability of 30S subunits on which protein synthesis initiation begins.</text>
</comment>
<evidence type="ECO:0000256" key="6">
    <source>
        <dbReference type="SAM" id="MobiDB-lite"/>
    </source>
</evidence>
<dbReference type="Gene3D" id="3.10.20.80">
    <property type="entry name" value="Translation initiation factor 3 (IF-3), N-terminal domain"/>
    <property type="match status" value="1"/>
</dbReference>
<evidence type="ECO:0000313" key="9">
    <source>
        <dbReference type="EMBL" id="QDV06744.1"/>
    </source>
</evidence>
<evidence type="ECO:0000256" key="3">
    <source>
        <dbReference type="ARBA" id="ARBA00022917"/>
    </source>
</evidence>
<dbReference type="NCBIfam" id="TIGR00168">
    <property type="entry name" value="infC"/>
    <property type="match status" value="1"/>
</dbReference>
<proteinExistence type="inferred from homology"/>
<comment type="subcellular location">
    <subcellularLocation>
        <location evidence="4">Cytoplasm</location>
    </subcellularLocation>
</comment>
<dbReference type="HAMAP" id="MF_00080">
    <property type="entry name" value="IF_3"/>
    <property type="match status" value="1"/>
</dbReference>
<dbReference type="Proteomes" id="UP000320390">
    <property type="component" value="Chromosome"/>
</dbReference>
<dbReference type="GO" id="GO:0005829">
    <property type="term" value="C:cytosol"/>
    <property type="evidence" value="ECO:0007669"/>
    <property type="project" value="TreeGrafter"/>
</dbReference>
<evidence type="ECO:0000256" key="4">
    <source>
        <dbReference type="HAMAP-Rule" id="MF_00080"/>
    </source>
</evidence>
<comment type="similarity">
    <text evidence="1 4">Belongs to the IF-3 family.</text>
</comment>
<reference evidence="9 10" key="1">
    <citation type="submission" date="2019-02" db="EMBL/GenBank/DDBJ databases">
        <title>Deep-cultivation of Planctomycetes and their phenomic and genomic characterization uncovers novel biology.</title>
        <authorList>
            <person name="Wiegand S."/>
            <person name="Jogler M."/>
            <person name="Boedeker C."/>
            <person name="Pinto D."/>
            <person name="Vollmers J."/>
            <person name="Rivas-Marin E."/>
            <person name="Kohn T."/>
            <person name="Peeters S.H."/>
            <person name="Heuer A."/>
            <person name="Rast P."/>
            <person name="Oberbeckmann S."/>
            <person name="Bunk B."/>
            <person name="Jeske O."/>
            <person name="Meyerdierks A."/>
            <person name="Storesund J.E."/>
            <person name="Kallscheuer N."/>
            <person name="Luecker S."/>
            <person name="Lage O.M."/>
            <person name="Pohl T."/>
            <person name="Merkel B.J."/>
            <person name="Hornburger P."/>
            <person name="Mueller R.-W."/>
            <person name="Bruemmer F."/>
            <person name="Labrenz M."/>
            <person name="Spormann A.M."/>
            <person name="Op den Camp H."/>
            <person name="Overmann J."/>
            <person name="Amann R."/>
            <person name="Jetten M.S.M."/>
            <person name="Mascher T."/>
            <person name="Medema M.H."/>
            <person name="Devos D.P."/>
            <person name="Kaster A.-K."/>
            <person name="Ovreas L."/>
            <person name="Rohde M."/>
            <person name="Galperin M.Y."/>
            <person name="Jogler C."/>
        </authorList>
    </citation>
    <scope>NUCLEOTIDE SEQUENCE [LARGE SCALE GENOMIC DNA]</scope>
    <source>
        <strain evidence="9 10">Poly30</strain>
    </source>
</reference>
<dbReference type="InterPro" id="IPR036787">
    <property type="entry name" value="T_IF-3_N_sf"/>
</dbReference>
<dbReference type="FunFam" id="3.10.20.80:FF:000001">
    <property type="entry name" value="Translation initiation factor IF-3"/>
    <property type="match status" value="1"/>
</dbReference>
<evidence type="ECO:0000313" key="10">
    <source>
        <dbReference type="Proteomes" id="UP000320390"/>
    </source>
</evidence>
<dbReference type="PANTHER" id="PTHR10938">
    <property type="entry name" value="TRANSLATION INITIATION FACTOR IF-3"/>
    <property type="match status" value="1"/>
</dbReference>
<protein>
    <recommendedName>
        <fullName evidence="4 5">Translation initiation factor IF-3</fullName>
    </recommendedName>
</protein>
<dbReference type="AlphaFoldDB" id="A0A518ERM3"/>
<evidence type="ECO:0000259" key="8">
    <source>
        <dbReference type="Pfam" id="PF05198"/>
    </source>
</evidence>
<dbReference type="GO" id="GO:0032790">
    <property type="term" value="P:ribosome disassembly"/>
    <property type="evidence" value="ECO:0007669"/>
    <property type="project" value="TreeGrafter"/>
</dbReference>
<dbReference type="InterPro" id="IPR001288">
    <property type="entry name" value="Translation_initiation_fac_3"/>
</dbReference>
<evidence type="ECO:0000256" key="2">
    <source>
        <dbReference type="ARBA" id="ARBA00022540"/>
    </source>
</evidence>
<dbReference type="InterPro" id="IPR036788">
    <property type="entry name" value="T_IF-3_C_sf"/>
</dbReference>
<dbReference type="SUPFAM" id="SSF54364">
    <property type="entry name" value="Translation initiation factor IF3, N-terminal domain"/>
    <property type="match status" value="1"/>
</dbReference>
<comment type="subunit">
    <text evidence="4">Monomer.</text>
</comment>
<dbReference type="EMBL" id="CP036434">
    <property type="protein sequence ID" value="QDV06744.1"/>
    <property type="molecule type" value="Genomic_DNA"/>
</dbReference>
<dbReference type="Gene3D" id="3.30.110.10">
    <property type="entry name" value="Translation initiation factor 3 (IF-3), C-terminal domain"/>
    <property type="match status" value="1"/>
</dbReference>
<dbReference type="SUPFAM" id="SSF55200">
    <property type="entry name" value="Translation initiation factor IF3, C-terminal domain"/>
    <property type="match status" value="1"/>
</dbReference>
<dbReference type="GO" id="GO:0043022">
    <property type="term" value="F:ribosome binding"/>
    <property type="evidence" value="ECO:0007669"/>
    <property type="project" value="TreeGrafter"/>
</dbReference>
<organism evidence="9 10">
    <name type="scientific">Saltatorellus ferox</name>
    <dbReference type="NCBI Taxonomy" id="2528018"/>
    <lineage>
        <taxon>Bacteria</taxon>
        <taxon>Pseudomonadati</taxon>
        <taxon>Planctomycetota</taxon>
        <taxon>Planctomycetia</taxon>
        <taxon>Planctomycetia incertae sedis</taxon>
        <taxon>Saltatorellus</taxon>
    </lineage>
</organism>
<feature type="compositionally biased region" description="Basic and acidic residues" evidence="6">
    <location>
        <begin position="178"/>
        <end position="202"/>
    </location>
</feature>
<gene>
    <name evidence="4 9" type="primary">infC</name>
    <name evidence="9" type="ORF">Poly30_22590</name>
</gene>
<keyword evidence="2 4" id="KW-0396">Initiation factor</keyword>
<dbReference type="InterPro" id="IPR019814">
    <property type="entry name" value="Translation_initiation_fac_3_N"/>
</dbReference>
<accession>A0A518ERM3</accession>
<name>A0A518ERM3_9BACT</name>
<sequence length="202" mass="22803">MAVQNFRRNRRIRVPEVRLIDENGEQAGVVQTKDALQRAVNAGLDLVEVAPTARPPVCKILDWGKFNYEQSKKNKKDKSGTKTKSGLKELRVRPAISDHDLSYRLTDGRKFLDEGHKVLCVCIFKGRQMAHPEHGYDVMRQVASELADMSKVEMPAKMQGRRMTMLLSPLPVAQRRAATKERAQKAQDAEVARARGEDVPVE</sequence>
<dbReference type="GO" id="GO:0003743">
    <property type="term" value="F:translation initiation factor activity"/>
    <property type="evidence" value="ECO:0007669"/>
    <property type="project" value="UniProtKB-UniRule"/>
</dbReference>
<dbReference type="RefSeq" id="WP_145197190.1">
    <property type="nucleotide sequence ID" value="NZ_CP036434.1"/>
</dbReference>
<feature type="region of interest" description="Disordered" evidence="6">
    <location>
        <begin position="173"/>
        <end position="202"/>
    </location>
</feature>
<evidence type="ECO:0000256" key="5">
    <source>
        <dbReference type="NCBIfam" id="TIGR00168"/>
    </source>
</evidence>
<dbReference type="InterPro" id="IPR019815">
    <property type="entry name" value="Translation_initiation_fac_3_C"/>
</dbReference>